<evidence type="ECO:0000256" key="1">
    <source>
        <dbReference type="PROSITE-ProRule" id="PRU00169"/>
    </source>
</evidence>
<proteinExistence type="predicted"/>
<comment type="caution">
    <text evidence="1">Lacks conserved residue(s) required for the propagation of feature annotation.</text>
</comment>
<dbReference type="PANTHER" id="PTHR43228:SF1">
    <property type="entry name" value="TWO-COMPONENT RESPONSE REGULATOR ARR22"/>
    <property type="match status" value="1"/>
</dbReference>
<organism evidence="3 4">
    <name type="scientific">Spirosoma sordidisoli</name>
    <dbReference type="NCBI Taxonomy" id="2502893"/>
    <lineage>
        <taxon>Bacteria</taxon>
        <taxon>Pseudomonadati</taxon>
        <taxon>Bacteroidota</taxon>
        <taxon>Cytophagia</taxon>
        <taxon>Cytophagales</taxon>
        <taxon>Cytophagaceae</taxon>
        <taxon>Spirosoma</taxon>
    </lineage>
</organism>
<dbReference type="GO" id="GO:0000160">
    <property type="term" value="P:phosphorelay signal transduction system"/>
    <property type="evidence" value="ECO:0007669"/>
    <property type="project" value="InterPro"/>
</dbReference>
<evidence type="ECO:0000313" key="3">
    <source>
        <dbReference type="EMBL" id="RYC67237.1"/>
    </source>
</evidence>
<keyword evidence="4" id="KW-1185">Reference proteome</keyword>
<dbReference type="PANTHER" id="PTHR43228">
    <property type="entry name" value="TWO-COMPONENT RESPONSE REGULATOR"/>
    <property type="match status" value="1"/>
</dbReference>
<dbReference type="InterPro" id="IPR001789">
    <property type="entry name" value="Sig_transdc_resp-reg_receiver"/>
</dbReference>
<sequence>MDRKHRLLIVDQNPYVADILVQTLRQDFAITVAKSGQEAAQLIVQGCRFDCVLTELNLPSLGGLELTRLIRTNRLMSHIPVVALSDAHDSNTRIRSLEEGVDNVILKPFNPLEVKAKLHALLRRTVFPAEEGLKRPVLARMQPRTNLLRQLRSRVMSLIL</sequence>
<dbReference type="InterPro" id="IPR052048">
    <property type="entry name" value="ST_Response_Regulator"/>
</dbReference>
<dbReference type="EMBL" id="SBLB01000008">
    <property type="protein sequence ID" value="RYC67237.1"/>
    <property type="molecule type" value="Genomic_DNA"/>
</dbReference>
<dbReference type="Gene3D" id="3.40.50.2300">
    <property type="match status" value="1"/>
</dbReference>
<dbReference type="SUPFAM" id="SSF52172">
    <property type="entry name" value="CheY-like"/>
    <property type="match status" value="1"/>
</dbReference>
<dbReference type="Pfam" id="PF00072">
    <property type="entry name" value="Response_reg"/>
    <property type="match status" value="1"/>
</dbReference>
<evidence type="ECO:0000259" key="2">
    <source>
        <dbReference type="PROSITE" id="PS50110"/>
    </source>
</evidence>
<name>A0A4Q2UDQ7_9BACT</name>
<feature type="domain" description="Response regulatory" evidence="2">
    <location>
        <begin position="6"/>
        <end position="122"/>
    </location>
</feature>
<protein>
    <submittedName>
        <fullName evidence="3">Response regulator</fullName>
    </submittedName>
</protein>
<gene>
    <name evidence="3" type="ORF">EQG79_24265</name>
</gene>
<dbReference type="Proteomes" id="UP000290407">
    <property type="component" value="Unassembled WGS sequence"/>
</dbReference>
<dbReference type="SMART" id="SM00448">
    <property type="entry name" value="REC"/>
    <property type="match status" value="1"/>
</dbReference>
<comment type="caution">
    <text evidence="3">The sequence shown here is derived from an EMBL/GenBank/DDBJ whole genome shotgun (WGS) entry which is preliminary data.</text>
</comment>
<dbReference type="InterPro" id="IPR011006">
    <property type="entry name" value="CheY-like_superfamily"/>
</dbReference>
<accession>A0A4Q2UDQ7</accession>
<dbReference type="RefSeq" id="WP_077923472.1">
    <property type="nucleotide sequence ID" value="NZ_SBLB01000008.1"/>
</dbReference>
<reference evidence="3 4" key="1">
    <citation type="submission" date="2019-01" db="EMBL/GenBank/DDBJ databases">
        <title>Spirosoma flava sp. nov., a propanil-degrading bacterium isolated from herbicide-contaminated soil.</title>
        <authorList>
            <person name="Zhang L."/>
            <person name="Jiang J.-D."/>
        </authorList>
    </citation>
    <scope>NUCLEOTIDE SEQUENCE [LARGE SCALE GENOMIC DNA]</scope>
    <source>
        <strain evidence="3 4">TY50</strain>
    </source>
</reference>
<dbReference type="PROSITE" id="PS50110">
    <property type="entry name" value="RESPONSE_REGULATORY"/>
    <property type="match status" value="1"/>
</dbReference>
<evidence type="ECO:0000313" key="4">
    <source>
        <dbReference type="Proteomes" id="UP000290407"/>
    </source>
</evidence>
<dbReference type="CDD" id="cd00156">
    <property type="entry name" value="REC"/>
    <property type="match status" value="1"/>
</dbReference>
<dbReference type="AlphaFoldDB" id="A0A4Q2UDQ7"/>